<dbReference type="SMART" id="SM00345">
    <property type="entry name" value="HTH_GNTR"/>
    <property type="match status" value="1"/>
</dbReference>
<evidence type="ECO:0000256" key="3">
    <source>
        <dbReference type="ARBA" id="ARBA00023163"/>
    </source>
</evidence>
<sequence length="220" mass="24532">MTLIPHKDASLLTLNQRKADVIRQKIFDGEFLPGQRLSEAALSESLEISRNTLREVFRILTQEGLLSHAPNRGVSVATPTAAAIVDIYRVRRLIECQALAQAYPQHPARQQMRAAVEQALRCREADDWRGVGTANMEFHRAIVRLADSPRLNAMFEQMLAELRLAFGLLKDSALLHGPYIETNQRILALFEAGQLGESAALLQDYLQHSERVVLGAVGRA</sequence>
<accession>A0A840LGD8</accession>
<name>A0A840LGD8_9BURK</name>
<reference evidence="5 6" key="1">
    <citation type="submission" date="2020-08" db="EMBL/GenBank/DDBJ databases">
        <title>Functional genomics of gut bacteria from endangered species of beetles.</title>
        <authorList>
            <person name="Carlos-Shanley C."/>
        </authorList>
    </citation>
    <scope>NUCLEOTIDE SEQUENCE [LARGE SCALE GENOMIC DNA]</scope>
    <source>
        <strain evidence="5 6">S00239</strain>
    </source>
</reference>
<dbReference type="PRINTS" id="PR00035">
    <property type="entry name" value="HTHGNTR"/>
</dbReference>
<dbReference type="InterPro" id="IPR036390">
    <property type="entry name" value="WH_DNA-bd_sf"/>
</dbReference>
<dbReference type="PROSITE" id="PS50949">
    <property type="entry name" value="HTH_GNTR"/>
    <property type="match status" value="1"/>
</dbReference>
<dbReference type="PANTHER" id="PTHR43537">
    <property type="entry name" value="TRANSCRIPTIONAL REGULATOR, GNTR FAMILY"/>
    <property type="match status" value="1"/>
</dbReference>
<dbReference type="GO" id="GO:0003700">
    <property type="term" value="F:DNA-binding transcription factor activity"/>
    <property type="evidence" value="ECO:0007669"/>
    <property type="project" value="InterPro"/>
</dbReference>
<comment type="caution">
    <text evidence="5">The sequence shown here is derived from an EMBL/GenBank/DDBJ whole genome shotgun (WGS) entry which is preliminary data.</text>
</comment>
<keyword evidence="6" id="KW-1185">Reference proteome</keyword>
<dbReference type="RefSeq" id="WP_184304674.1">
    <property type="nucleotide sequence ID" value="NZ_JACHLP010000014.1"/>
</dbReference>
<keyword evidence="3" id="KW-0804">Transcription</keyword>
<protein>
    <submittedName>
        <fullName evidence="5">DNA-binding GntR family transcriptional regulator</fullName>
    </submittedName>
</protein>
<evidence type="ECO:0000313" key="6">
    <source>
        <dbReference type="Proteomes" id="UP000562027"/>
    </source>
</evidence>
<dbReference type="InterPro" id="IPR000524">
    <property type="entry name" value="Tscrpt_reg_HTH_GntR"/>
</dbReference>
<dbReference type="SUPFAM" id="SSF48008">
    <property type="entry name" value="GntR ligand-binding domain-like"/>
    <property type="match status" value="1"/>
</dbReference>
<dbReference type="InterPro" id="IPR008920">
    <property type="entry name" value="TF_FadR/GntR_C"/>
</dbReference>
<dbReference type="SMART" id="SM00895">
    <property type="entry name" value="FCD"/>
    <property type="match status" value="1"/>
</dbReference>
<feature type="domain" description="HTH gntR-type" evidence="4">
    <location>
        <begin position="12"/>
        <end position="79"/>
    </location>
</feature>
<dbReference type="CDD" id="cd07377">
    <property type="entry name" value="WHTH_GntR"/>
    <property type="match status" value="1"/>
</dbReference>
<dbReference type="Pfam" id="PF07729">
    <property type="entry name" value="FCD"/>
    <property type="match status" value="1"/>
</dbReference>
<evidence type="ECO:0000256" key="1">
    <source>
        <dbReference type="ARBA" id="ARBA00023015"/>
    </source>
</evidence>
<dbReference type="Pfam" id="PF00392">
    <property type="entry name" value="GntR"/>
    <property type="match status" value="1"/>
</dbReference>
<dbReference type="AlphaFoldDB" id="A0A840LGD8"/>
<dbReference type="GO" id="GO:0003677">
    <property type="term" value="F:DNA binding"/>
    <property type="evidence" value="ECO:0007669"/>
    <property type="project" value="UniProtKB-KW"/>
</dbReference>
<proteinExistence type="predicted"/>
<dbReference type="EMBL" id="JACHLP010000014">
    <property type="protein sequence ID" value="MBB4846125.1"/>
    <property type="molecule type" value="Genomic_DNA"/>
</dbReference>
<dbReference type="InterPro" id="IPR011711">
    <property type="entry name" value="GntR_C"/>
</dbReference>
<evidence type="ECO:0000313" key="5">
    <source>
        <dbReference type="EMBL" id="MBB4846125.1"/>
    </source>
</evidence>
<keyword evidence="1" id="KW-0805">Transcription regulation</keyword>
<dbReference type="SUPFAM" id="SSF46785">
    <property type="entry name" value="Winged helix' DNA-binding domain"/>
    <property type="match status" value="1"/>
</dbReference>
<evidence type="ECO:0000259" key="4">
    <source>
        <dbReference type="PROSITE" id="PS50949"/>
    </source>
</evidence>
<keyword evidence="2 5" id="KW-0238">DNA-binding</keyword>
<gene>
    <name evidence="5" type="ORF">HNP55_004679</name>
</gene>
<dbReference type="PANTHER" id="PTHR43537:SF45">
    <property type="entry name" value="GNTR FAMILY REGULATORY PROTEIN"/>
    <property type="match status" value="1"/>
</dbReference>
<organism evidence="5 6">
    <name type="scientific">Roseateles oligotrophus</name>
    <dbReference type="NCBI Taxonomy" id="1769250"/>
    <lineage>
        <taxon>Bacteria</taxon>
        <taxon>Pseudomonadati</taxon>
        <taxon>Pseudomonadota</taxon>
        <taxon>Betaproteobacteria</taxon>
        <taxon>Burkholderiales</taxon>
        <taxon>Sphaerotilaceae</taxon>
        <taxon>Roseateles</taxon>
    </lineage>
</organism>
<evidence type="ECO:0000256" key="2">
    <source>
        <dbReference type="ARBA" id="ARBA00023125"/>
    </source>
</evidence>
<dbReference type="InterPro" id="IPR036388">
    <property type="entry name" value="WH-like_DNA-bd_sf"/>
</dbReference>
<dbReference type="Proteomes" id="UP000562027">
    <property type="component" value="Unassembled WGS sequence"/>
</dbReference>
<dbReference type="Gene3D" id="1.10.10.10">
    <property type="entry name" value="Winged helix-like DNA-binding domain superfamily/Winged helix DNA-binding domain"/>
    <property type="match status" value="1"/>
</dbReference>
<dbReference type="Gene3D" id="1.20.120.530">
    <property type="entry name" value="GntR ligand-binding domain-like"/>
    <property type="match status" value="1"/>
</dbReference>